<dbReference type="Proteomes" id="UP000295238">
    <property type="component" value="Unassembled WGS sequence"/>
</dbReference>
<comment type="subcellular location">
    <subcellularLocation>
        <location evidence="1 14">Cell membrane</location>
        <topology evidence="1 14">Multi-pass membrane protein</topology>
    </subcellularLocation>
</comment>
<dbReference type="InterPro" id="IPR030470">
    <property type="entry name" value="UbiA_prenylTrfase_CS"/>
</dbReference>
<dbReference type="OrthoDB" id="9814417at2"/>
<evidence type="ECO:0000256" key="9">
    <source>
        <dbReference type="ARBA" id="ARBA00023136"/>
    </source>
</evidence>
<dbReference type="Pfam" id="PF01040">
    <property type="entry name" value="UbiA"/>
    <property type="match status" value="1"/>
</dbReference>
<comment type="pathway">
    <text evidence="2 14">Porphyrin-containing compound metabolism; heme O biosynthesis; heme O from protoheme: step 1/1.</text>
</comment>
<evidence type="ECO:0000256" key="6">
    <source>
        <dbReference type="ARBA" id="ARBA00022692"/>
    </source>
</evidence>
<evidence type="ECO:0000256" key="8">
    <source>
        <dbReference type="ARBA" id="ARBA00023133"/>
    </source>
</evidence>
<evidence type="ECO:0000256" key="14">
    <source>
        <dbReference type="HAMAP-Rule" id="MF_00154"/>
    </source>
</evidence>
<evidence type="ECO:0000256" key="5">
    <source>
        <dbReference type="ARBA" id="ARBA00022679"/>
    </source>
</evidence>
<feature type="transmembrane region" description="Helical" evidence="14">
    <location>
        <begin position="126"/>
        <end position="147"/>
    </location>
</feature>
<accession>A0A4R5UKL3</accession>
<dbReference type="InterPro" id="IPR044878">
    <property type="entry name" value="UbiA_sf"/>
</dbReference>
<dbReference type="NCBIfam" id="NF003349">
    <property type="entry name" value="PRK04375.1-2"/>
    <property type="match status" value="1"/>
</dbReference>
<dbReference type="EC" id="2.5.1.141" evidence="3 14"/>
<feature type="transmembrane region" description="Helical" evidence="14">
    <location>
        <begin position="228"/>
        <end position="244"/>
    </location>
</feature>
<gene>
    <name evidence="14" type="primary">ctaB</name>
    <name evidence="15" type="ORF">E2F50_11245</name>
</gene>
<dbReference type="InterPro" id="IPR000537">
    <property type="entry name" value="UbiA_prenyltransferase"/>
</dbReference>
<comment type="function">
    <text evidence="14">Converts heme B (protoheme IX) to heme O by substitution of the vinyl group on carbon 2 of heme B porphyrin ring with a hydroxyethyl farnesyl side group.</text>
</comment>
<dbReference type="Gene3D" id="1.10.357.140">
    <property type="entry name" value="UbiA prenyltransferase"/>
    <property type="match status" value="1"/>
</dbReference>
<keyword evidence="4 14" id="KW-1003">Cell membrane</keyword>
<feature type="transmembrane region" description="Helical" evidence="14">
    <location>
        <begin position="59"/>
        <end position="79"/>
    </location>
</feature>
<dbReference type="AlphaFoldDB" id="A0A4R5UKL3"/>
<evidence type="ECO:0000256" key="3">
    <source>
        <dbReference type="ARBA" id="ARBA00012292"/>
    </source>
</evidence>
<dbReference type="UniPathway" id="UPA00834">
    <property type="reaction ID" value="UER00712"/>
</dbReference>
<proteinExistence type="inferred from homology"/>
<dbReference type="GO" id="GO:0005886">
    <property type="term" value="C:plasma membrane"/>
    <property type="evidence" value="ECO:0007669"/>
    <property type="project" value="UniProtKB-SubCell"/>
</dbReference>
<reference evidence="15 16" key="1">
    <citation type="submission" date="2019-03" db="EMBL/GenBank/DDBJ databases">
        <title>Rhizobium sp. nov., an bacterium isolated from biocrust in Mu Us Desert.</title>
        <authorList>
            <person name="Lixiong L."/>
        </authorList>
    </citation>
    <scope>NUCLEOTIDE SEQUENCE [LARGE SCALE GENOMIC DNA]</scope>
    <source>
        <strain evidence="15 16">SPY-1</strain>
    </source>
</reference>
<keyword evidence="6 14" id="KW-0812">Transmembrane</keyword>
<evidence type="ECO:0000313" key="15">
    <source>
        <dbReference type="EMBL" id="TDK37430.1"/>
    </source>
</evidence>
<sequence length="318" mass="33701">MTVIDNHDALGTDAGLRLSEAGARDFFELLKPRVMSLVVFTAFAGLVLAPGHINPVLGAVAILCIAVGAGASGALNMWYDADIDAVMSRTAKRPIPDGRILPQEALAFGLMLSAFSVVILGLAVNWFAAGLLAFTIFFYAVVYTMWLKRSTPQNIVIGGASGAFPPMIGWACVTGGVSLDSIVLFLIIFLWTPAHFWALALFKMRDYGSVGVPMMPNVAGEASTKNQMLVYAVTTAIIAVVPSFTGLASLGYGLFAGVLGIIFVGCSIAVRRMPDGDEKMLPAKKMFAYSVFYLFAVFSALLADHFAARLVSLAGGVL</sequence>
<evidence type="ECO:0000256" key="1">
    <source>
        <dbReference type="ARBA" id="ARBA00004651"/>
    </source>
</evidence>
<dbReference type="InterPro" id="IPR006369">
    <property type="entry name" value="Protohaem_IX_farnesylTrfase"/>
</dbReference>
<feature type="transmembrane region" description="Helical" evidence="14">
    <location>
        <begin position="182"/>
        <end position="202"/>
    </location>
</feature>
<dbReference type="RefSeq" id="WP_133316197.1">
    <property type="nucleotide sequence ID" value="NZ_SMTL01000002.1"/>
</dbReference>
<comment type="catalytic activity">
    <reaction evidence="13 14">
        <text>heme b + (2E,6E)-farnesyl diphosphate + H2O = Fe(II)-heme o + diphosphate</text>
        <dbReference type="Rhea" id="RHEA:28070"/>
        <dbReference type="ChEBI" id="CHEBI:15377"/>
        <dbReference type="ChEBI" id="CHEBI:33019"/>
        <dbReference type="ChEBI" id="CHEBI:60344"/>
        <dbReference type="ChEBI" id="CHEBI:60530"/>
        <dbReference type="ChEBI" id="CHEBI:175763"/>
        <dbReference type="EC" id="2.5.1.141"/>
    </reaction>
</comment>
<dbReference type="PANTHER" id="PTHR43448">
    <property type="entry name" value="PROTOHEME IX FARNESYLTRANSFERASE, MITOCHONDRIAL"/>
    <property type="match status" value="1"/>
</dbReference>
<organism evidence="15 16">
    <name type="scientific">Rhizobium deserti</name>
    <dbReference type="NCBI Taxonomy" id="2547961"/>
    <lineage>
        <taxon>Bacteria</taxon>
        <taxon>Pseudomonadati</taxon>
        <taxon>Pseudomonadota</taxon>
        <taxon>Alphaproteobacteria</taxon>
        <taxon>Hyphomicrobiales</taxon>
        <taxon>Rhizobiaceae</taxon>
        <taxon>Rhizobium/Agrobacterium group</taxon>
        <taxon>Rhizobium</taxon>
    </lineage>
</organism>
<dbReference type="NCBIfam" id="TIGR01473">
    <property type="entry name" value="cyoE_ctaB"/>
    <property type="match status" value="1"/>
</dbReference>
<keyword evidence="9 14" id="KW-0472">Membrane</keyword>
<evidence type="ECO:0000256" key="11">
    <source>
        <dbReference type="ARBA" id="ARBA00040810"/>
    </source>
</evidence>
<comment type="caution">
    <text evidence="15">The sequence shown here is derived from an EMBL/GenBank/DDBJ whole genome shotgun (WGS) entry which is preliminary data.</text>
</comment>
<evidence type="ECO:0000256" key="10">
    <source>
        <dbReference type="ARBA" id="ARBA00030253"/>
    </source>
</evidence>
<evidence type="ECO:0000256" key="12">
    <source>
        <dbReference type="ARBA" id="ARBA00042475"/>
    </source>
</evidence>
<protein>
    <recommendedName>
        <fullName evidence="11 14">Protoheme IX farnesyltransferase</fullName>
        <ecNumber evidence="3 14">2.5.1.141</ecNumber>
    </recommendedName>
    <alternativeName>
        <fullName evidence="12 14">Heme B farnesyltransferase</fullName>
    </alternativeName>
    <alternativeName>
        <fullName evidence="10 14">Heme O synthase</fullName>
    </alternativeName>
</protein>
<dbReference type="PANTHER" id="PTHR43448:SF7">
    <property type="entry name" value="4-HYDROXYBENZOATE SOLANESYLTRANSFERASE"/>
    <property type="match status" value="1"/>
</dbReference>
<feature type="transmembrane region" description="Helical" evidence="14">
    <location>
        <begin position="100"/>
        <end position="120"/>
    </location>
</feature>
<keyword evidence="5 14" id="KW-0808">Transferase</keyword>
<keyword evidence="8 14" id="KW-0350">Heme biosynthesis</keyword>
<dbReference type="GO" id="GO:0008495">
    <property type="term" value="F:protoheme IX farnesyltransferase activity"/>
    <property type="evidence" value="ECO:0007669"/>
    <property type="project" value="UniProtKB-UniRule"/>
</dbReference>
<keyword evidence="7 14" id="KW-1133">Transmembrane helix</keyword>
<dbReference type="PROSITE" id="PS00943">
    <property type="entry name" value="UBIA"/>
    <property type="match status" value="1"/>
</dbReference>
<name>A0A4R5UKL3_9HYPH</name>
<feature type="transmembrane region" description="Helical" evidence="14">
    <location>
        <begin position="34"/>
        <end position="53"/>
    </location>
</feature>
<keyword evidence="16" id="KW-1185">Reference proteome</keyword>
<evidence type="ECO:0000256" key="13">
    <source>
        <dbReference type="ARBA" id="ARBA00047690"/>
    </source>
</evidence>
<dbReference type="GO" id="GO:0048034">
    <property type="term" value="P:heme O biosynthetic process"/>
    <property type="evidence" value="ECO:0007669"/>
    <property type="project" value="UniProtKB-UniRule"/>
</dbReference>
<evidence type="ECO:0000313" key="16">
    <source>
        <dbReference type="Proteomes" id="UP000295238"/>
    </source>
</evidence>
<comment type="miscellaneous">
    <text evidence="14">Carbon 2 of the heme B porphyrin ring is defined according to the Fischer nomenclature.</text>
</comment>
<feature type="transmembrane region" description="Helical" evidence="14">
    <location>
        <begin position="154"/>
        <end position="176"/>
    </location>
</feature>
<dbReference type="CDD" id="cd13957">
    <property type="entry name" value="PT_UbiA_Cox10"/>
    <property type="match status" value="1"/>
</dbReference>
<evidence type="ECO:0000256" key="7">
    <source>
        <dbReference type="ARBA" id="ARBA00022989"/>
    </source>
</evidence>
<feature type="transmembrane region" description="Helical" evidence="14">
    <location>
        <begin position="250"/>
        <end position="270"/>
    </location>
</feature>
<comment type="similarity">
    <text evidence="14">Belongs to the UbiA prenyltransferase family. Protoheme IX farnesyltransferase subfamily.</text>
</comment>
<evidence type="ECO:0000256" key="4">
    <source>
        <dbReference type="ARBA" id="ARBA00022475"/>
    </source>
</evidence>
<dbReference type="HAMAP" id="MF_00154">
    <property type="entry name" value="CyoE_CtaB"/>
    <property type="match status" value="1"/>
</dbReference>
<evidence type="ECO:0000256" key="2">
    <source>
        <dbReference type="ARBA" id="ARBA00004919"/>
    </source>
</evidence>
<feature type="transmembrane region" description="Helical" evidence="14">
    <location>
        <begin position="291"/>
        <end position="311"/>
    </location>
</feature>
<dbReference type="EMBL" id="SMTL01000002">
    <property type="protein sequence ID" value="TDK37430.1"/>
    <property type="molecule type" value="Genomic_DNA"/>
</dbReference>